<accession>A0ABX0TK41</accession>
<name>A0ABX0TK41_9MICC</name>
<gene>
    <name evidence="1" type="ORF">FHR86_003195</name>
</gene>
<keyword evidence="2" id="KW-1185">Reference proteome</keyword>
<sequence>MLSLAFVVNSLTRRHPVTRRRTLIPMKIR</sequence>
<reference evidence="1 2" key="1">
    <citation type="submission" date="2020-03" db="EMBL/GenBank/DDBJ databases">
        <title>Genomic Encyclopedia of Type Strains, Phase III (KMG-III): the genomes of soil and plant-associated and newly described type strains.</title>
        <authorList>
            <person name="Whitman W."/>
        </authorList>
    </citation>
    <scope>NUCLEOTIDE SEQUENCE [LARGE SCALE GENOMIC DNA]</scope>
    <source>
        <strain evidence="1 2">CECT 4207</strain>
    </source>
</reference>
<comment type="caution">
    <text evidence="1">The sequence shown here is derived from an EMBL/GenBank/DDBJ whole genome shotgun (WGS) entry which is preliminary data.</text>
</comment>
<proteinExistence type="predicted"/>
<evidence type="ECO:0000313" key="1">
    <source>
        <dbReference type="EMBL" id="NIJ02847.1"/>
    </source>
</evidence>
<dbReference type="EMBL" id="JAAOZD010000007">
    <property type="protein sequence ID" value="NIJ02847.1"/>
    <property type="molecule type" value="Genomic_DNA"/>
</dbReference>
<protein>
    <submittedName>
        <fullName evidence="1">Uncharacterized protein</fullName>
    </submittedName>
</protein>
<organism evidence="1 2">
    <name type="scientific">Paenarthrobacter ilicis</name>
    <dbReference type="NCBI Taxonomy" id="43665"/>
    <lineage>
        <taxon>Bacteria</taxon>
        <taxon>Bacillati</taxon>
        <taxon>Actinomycetota</taxon>
        <taxon>Actinomycetes</taxon>
        <taxon>Micrococcales</taxon>
        <taxon>Micrococcaceae</taxon>
        <taxon>Paenarthrobacter</taxon>
    </lineage>
</organism>
<evidence type="ECO:0000313" key="2">
    <source>
        <dbReference type="Proteomes" id="UP000802392"/>
    </source>
</evidence>
<dbReference type="Proteomes" id="UP000802392">
    <property type="component" value="Unassembled WGS sequence"/>
</dbReference>